<dbReference type="EMBL" id="CAJHIA010000022">
    <property type="protein sequence ID" value="CAD6446882.1"/>
    <property type="molecule type" value="Genomic_DNA"/>
</dbReference>
<dbReference type="GO" id="GO:0003682">
    <property type="term" value="F:chromatin binding"/>
    <property type="evidence" value="ECO:0007669"/>
    <property type="project" value="InterPro"/>
</dbReference>
<evidence type="ECO:0000313" key="2">
    <source>
        <dbReference type="EMBL" id="CAD6446882.1"/>
    </source>
</evidence>
<organism evidence="2 3">
    <name type="scientific">Sclerotinia trifoliorum</name>
    <dbReference type="NCBI Taxonomy" id="28548"/>
    <lineage>
        <taxon>Eukaryota</taxon>
        <taxon>Fungi</taxon>
        <taxon>Dikarya</taxon>
        <taxon>Ascomycota</taxon>
        <taxon>Pezizomycotina</taxon>
        <taxon>Leotiomycetes</taxon>
        <taxon>Helotiales</taxon>
        <taxon>Sclerotiniaceae</taxon>
        <taxon>Sclerotinia</taxon>
    </lineage>
</organism>
<feature type="domain" description="BAH" evidence="1">
    <location>
        <begin position="1"/>
        <end position="82"/>
    </location>
</feature>
<dbReference type="Gene3D" id="3.40.50.150">
    <property type="entry name" value="Vaccinia Virus protein VP39"/>
    <property type="match status" value="1"/>
</dbReference>
<dbReference type="AlphaFoldDB" id="A0A8H2ZPN6"/>
<dbReference type="PANTHER" id="PTHR10629">
    <property type="entry name" value="CYTOSINE-SPECIFIC METHYLTRANSFERASE"/>
    <property type="match status" value="1"/>
</dbReference>
<sequence length="398" mass="46130">MAHVRYFKHGYETIIGEIASPRELFLTSECANISMCEVKGKIKVDFRGKSDNNYVSGIRSIEDRYFYRFNYDILSESFTEASEMIIQNPGTTLENYDCPARVAANRRKENQSLKVLDLNRDSGTATGFIYQDIEYHLRDFILQILVDDLEDSDSMSKTDEREDYEPDISLWVDVYKRYDDYFQAARFEDIGNIVELTTFDERRVFLRKPKTLNPERLDGRCFVMHIEHIEDLDAYKDLEDTFWVQDHIPQDLIKDSVSVEDLQPMPRKHFKYSKESKKRLKREEEKVVFQENGTKLTTLGFHESGIVGTTYAIEFDTAAAKTLKRNFPDAIVYNHDANKLLQWAVNEEACLNAGILYDMENNALLKMPSIGDIQMIIGGPRVKDGVHWIEIRGSGALK</sequence>
<accession>A0A8H2ZPN6</accession>
<protein>
    <submittedName>
        <fullName evidence="2">2a07e0bb-aba2-48ba-8c20-010d0c54fb6d</fullName>
    </submittedName>
</protein>
<dbReference type="PROSITE" id="PS51038">
    <property type="entry name" value="BAH"/>
    <property type="match status" value="1"/>
</dbReference>
<evidence type="ECO:0000259" key="1">
    <source>
        <dbReference type="PROSITE" id="PS51038"/>
    </source>
</evidence>
<evidence type="ECO:0000313" key="3">
    <source>
        <dbReference type="Proteomes" id="UP000624404"/>
    </source>
</evidence>
<proteinExistence type="predicted"/>
<dbReference type="InterPro" id="IPR001025">
    <property type="entry name" value="BAH_dom"/>
</dbReference>
<reference evidence="2" key="1">
    <citation type="submission" date="2020-10" db="EMBL/GenBank/DDBJ databases">
        <authorList>
            <person name="Kusch S."/>
        </authorList>
    </citation>
    <scope>NUCLEOTIDE SEQUENCE</scope>
    <source>
        <strain evidence="2">SwB9</strain>
    </source>
</reference>
<dbReference type="GO" id="GO:0003677">
    <property type="term" value="F:DNA binding"/>
    <property type="evidence" value="ECO:0007669"/>
    <property type="project" value="TreeGrafter"/>
</dbReference>
<comment type="caution">
    <text evidence="2">The sequence shown here is derived from an EMBL/GenBank/DDBJ whole genome shotgun (WGS) entry which is preliminary data.</text>
</comment>
<dbReference type="Gene3D" id="2.30.30.490">
    <property type="match status" value="2"/>
</dbReference>
<dbReference type="InterPro" id="IPR050390">
    <property type="entry name" value="C5-Methyltransferase"/>
</dbReference>
<dbReference type="GO" id="GO:0005634">
    <property type="term" value="C:nucleus"/>
    <property type="evidence" value="ECO:0007669"/>
    <property type="project" value="TreeGrafter"/>
</dbReference>
<gene>
    <name evidence="2" type="ORF">SCLTRI_LOCUS6674</name>
</gene>
<dbReference type="GO" id="GO:0003886">
    <property type="term" value="F:DNA (cytosine-5-)-methyltransferase activity"/>
    <property type="evidence" value="ECO:0007669"/>
    <property type="project" value="TreeGrafter"/>
</dbReference>
<dbReference type="OrthoDB" id="5376140at2759"/>
<dbReference type="InterPro" id="IPR043151">
    <property type="entry name" value="BAH_sf"/>
</dbReference>
<dbReference type="GO" id="GO:0044027">
    <property type="term" value="P:negative regulation of gene expression via chromosomal CpG island methylation"/>
    <property type="evidence" value="ECO:0007669"/>
    <property type="project" value="TreeGrafter"/>
</dbReference>
<keyword evidence="3" id="KW-1185">Reference proteome</keyword>
<dbReference type="PANTHER" id="PTHR10629:SF52">
    <property type="entry name" value="DNA (CYTOSINE-5)-METHYLTRANSFERASE 1"/>
    <property type="match status" value="1"/>
</dbReference>
<dbReference type="InterPro" id="IPR029063">
    <property type="entry name" value="SAM-dependent_MTases_sf"/>
</dbReference>
<dbReference type="Proteomes" id="UP000624404">
    <property type="component" value="Unassembled WGS sequence"/>
</dbReference>
<name>A0A8H2ZPN6_9HELO</name>